<dbReference type="EMBL" id="LGTW01000032">
    <property type="protein sequence ID" value="KWX19979.1"/>
    <property type="molecule type" value="Genomic_DNA"/>
</dbReference>
<dbReference type="STRING" id="59750.AWC31_32100"/>
<dbReference type="PATRIC" id="fig|59750.3.peg.4874"/>
<evidence type="ECO:0000313" key="2">
    <source>
        <dbReference type="EMBL" id="KWX19979.1"/>
    </source>
</evidence>
<dbReference type="PANTHER" id="PTHR36151:SF3">
    <property type="entry name" value="ER-BOUND OXYGENASE MPAB_MPAB'_RUBBER OXYGENASE CATALYTIC DOMAIN-CONTAINING PROTEIN"/>
    <property type="match status" value="1"/>
</dbReference>
<comment type="caution">
    <text evidence="2">The sequence shown here is derived from an EMBL/GenBank/DDBJ whole genome shotgun (WGS) entry which is preliminary data.</text>
</comment>
<dbReference type="Proteomes" id="UP000070612">
    <property type="component" value="Unassembled WGS sequence"/>
</dbReference>
<dbReference type="AlphaFoldDB" id="A0A132PCC7"/>
<dbReference type="PANTHER" id="PTHR36151">
    <property type="entry name" value="BLR2777 PROTEIN"/>
    <property type="match status" value="1"/>
</dbReference>
<feature type="domain" description="ER-bound oxygenase mpaB/mpaB'/Rubber oxygenase catalytic" evidence="1">
    <location>
        <begin position="30"/>
        <end position="273"/>
    </location>
</feature>
<accession>A0A132PCC7</accession>
<dbReference type="GO" id="GO:0016491">
    <property type="term" value="F:oxidoreductase activity"/>
    <property type="evidence" value="ECO:0007669"/>
    <property type="project" value="InterPro"/>
</dbReference>
<gene>
    <name evidence="2" type="ORF">AFM11_32725</name>
</gene>
<sequence length="320" mass="35593">MSTVAENGPVETDENDRVRPHVLRDFRRHSGSILSGAFAASAFDEVALVPVAAAVDRSGRFEKNFLDRGLRGGFSTLLAIWGDAEDRAAEGERLKVLHRDVRGTGKGDFAETRYSALNPGLWNWIAVSGIFMILHSFTPATGIAMTPAEREAAYRQLIEAFRALELPGASAKLPASYAEATRYYDDMVQNQLQANQFLDRVTTGLTRLPLPTLLIPGPVRLALTPLWLAVRPGAGRMIKVCSFGIMHPGVRELTGFRWQDRHNLEFALYTRMLQIAWRLLPDRLLLVPLAYNRLQYEKLVRLHRSVALDSFAPLGCPAAN</sequence>
<keyword evidence="3" id="KW-1185">Reference proteome</keyword>
<name>A0A132PCC7_9MYCO</name>
<dbReference type="RefSeq" id="WP_067858269.1">
    <property type="nucleotide sequence ID" value="NZ_LGTW01000032.1"/>
</dbReference>
<evidence type="ECO:0000313" key="3">
    <source>
        <dbReference type="Proteomes" id="UP000070612"/>
    </source>
</evidence>
<dbReference type="Pfam" id="PF09995">
    <property type="entry name" value="MPAB_Lcp_cat"/>
    <property type="match status" value="1"/>
</dbReference>
<dbReference type="InterPro" id="IPR018713">
    <property type="entry name" value="MPAB/Lcp_cat_dom"/>
</dbReference>
<reference evidence="2 3" key="1">
    <citation type="submission" date="2015-07" db="EMBL/GenBank/DDBJ databases">
        <title>A draft genome sequence of Mycobacterium wolinskyi.</title>
        <authorList>
            <person name="de Man T.J."/>
            <person name="Perry K.A."/>
            <person name="Coulliette A.D."/>
            <person name="Jensen B."/>
            <person name="Toney N.C."/>
            <person name="Limbago B.M."/>
            <person name="Noble-Wang J."/>
        </authorList>
    </citation>
    <scope>NUCLEOTIDE SEQUENCE [LARGE SCALE GENOMIC DNA]</scope>
    <source>
        <strain evidence="2 3">CDC_01</strain>
    </source>
</reference>
<organism evidence="2 3">
    <name type="scientific">Mycolicibacterium wolinskyi</name>
    <dbReference type="NCBI Taxonomy" id="59750"/>
    <lineage>
        <taxon>Bacteria</taxon>
        <taxon>Bacillati</taxon>
        <taxon>Actinomycetota</taxon>
        <taxon>Actinomycetes</taxon>
        <taxon>Mycobacteriales</taxon>
        <taxon>Mycobacteriaceae</taxon>
        <taxon>Mycolicibacterium</taxon>
    </lineage>
</organism>
<evidence type="ECO:0000259" key="1">
    <source>
        <dbReference type="Pfam" id="PF09995"/>
    </source>
</evidence>
<proteinExistence type="predicted"/>
<protein>
    <recommendedName>
        <fullName evidence="1">ER-bound oxygenase mpaB/mpaB'/Rubber oxygenase catalytic domain-containing protein</fullName>
    </recommendedName>
</protein>